<dbReference type="AlphaFoldDB" id="A0A4Y9Y4S5"/>
<proteinExistence type="predicted"/>
<name>A0A4Y9Y4S5_9APHY</name>
<evidence type="ECO:0000313" key="1">
    <source>
        <dbReference type="EMBL" id="TFY57494.1"/>
    </source>
</evidence>
<protein>
    <submittedName>
        <fullName evidence="1">Uncharacterized protein</fullName>
    </submittedName>
</protein>
<reference evidence="1 2" key="1">
    <citation type="submission" date="2019-01" db="EMBL/GenBank/DDBJ databases">
        <title>Genome sequencing of the rare red list fungi Fomitopsis rosea.</title>
        <authorList>
            <person name="Buettner E."/>
            <person name="Kellner H."/>
        </authorList>
    </citation>
    <scope>NUCLEOTIDE SEQUENCE [LARGE SCALE GENOMIC DNA]</scope>
    <source>
        <strain evidence="1 2">DSM 105464</strain>
    </source>
</reference>
<dbReference type="EMBL" id="SEKV01000424">
    <property type="protein sequence ID" value="TFY57494.1"/>
    <property type="molecule type" value="Genomic_DNA"/>
</dbReference>
<comment type="caution">
    <text evidence="1">The sequence shown here is derived from an EMBL/GenBank/DDBJ whole genome shotgun (WGS) entry which is preliminary data.</text>
</comment>
<dbReference type="Proteomes" id="UP000298390">
    <property type="component" value="Unassembled WGS sequence"/>
</dbReference>
<gene>
    <name evidence="1" type="ORF">EVJ58_g6984</name>
</gene>
<dbReference type="STRING" id="34475.A0A4Y9Y4S5"/>
<sequence length="333" mass="37369">MALVKLYDASDKYSMFSCRYITDKDSQTEGQQLHNELTLAQSGKKASKQLVTMAAADHLCASADVLNHGSGKDKLLVYGRKDDAVAEEMVLSIQGYLLKTKLPPITKESDIAQTKVVHTEQYVHIGGLADPLFDQGAVAVLAIHQFLESRLGSGSLQDMDVKREQGHIVLDFHNRYLTPRSEAAVTSIIPFPNDYDPRHILQSRVTDEVFTADNAVQFYERVKLDGSSCSKYQFKQSHPTALSVGQLVEIQTSFAVVPRGKKQYKLINKLQSICVLDRSIENEINQEHIQAALRKTSPTQKMKWNVGYEEDDSEVEGAREDVKHMWINRSESP</sequence>
<organism evidence="1 2">
    <name type="scientific">Rhodofomes roseus</name>
    <dbReference type="NCBI Taxonomy" id="34475"/>
    <lineage>
        <taxon>Eukaryota</taxon>
        <taxon>Fungi</taxon>
        <taxon>Dikarya</taxon>
        <taxon>Basidiomycota</taxon>
        <taxon>Agaricomycotina</taxon>
        <taxon>Agaricomycetes</taxon>
        <taxon>Polyporales</taxon>
        <taxon>Rhodofomes</taxon>
    </lineage>
</organism>
<accession>A0A4Y9Y4S5</accession>
<evidence type="ECO:0000313" key="2">
    <source>
        <dbReference type="Proteomes" id="UP000298390"/>
    </source>
</evidence>